<dbReference type="CDD" id="cd04182">
    <property type="entry name" value="GT_2_like_f"/>
    <property type="match status" value="1"/>
</dbReference>
<evidence type="ECO:0000259" key="2">
    <source>
        <dbReference type="Pfam" id="PF12804"/>
    </source>
</evidence>
<evidence type="ECO:0000256" key="1">
    <source>
        <dbReference type="ARBA" id="ARBA00022842"/>
    </source>
</evidence>
<dbReference type="GO" id="GO:0016779">
    <property type="term" value="F:nucleotidyltransferase activity"/>
    <property type="evidence" value="ECO:0007669"/>
    <property type="project" value="UniProtKB-ARBA"/>
</dbReference>
<dbReference type="OrthoDB" id="5298023at2"/>
<dbReference type="EMBL" id="CP011971">
    <property type="protein sequence ID" value="AMN48383.1"/>
    <property type="molecule type" value="Genomic_DNA"/>
</dbReference>
<dbReference type="PANTHER" id="PTHR43777:SF1">
    <property type="entry name" value="MOLYBDENUM COFACTOR CYTIDYLYLTRANSFERASE"/>
    <property type="match status" value="1"/>
</dbReference>
<dbReference type="KEGG" id="sdf:ACG33_15010"/>
<sequence length="199" mass="21186">MTASLHVLVLAAPAAASSPRAEPYVPAGRSALHRVVSTAVALAGNAVTVVLGANARQAAPALAGLSVSMVLNRQWDEGPGSSLRIGVAALPAACDAVLILSSDQPRVTVDDLRQLLDAWKHDDATIAAAFHDRQADIPVIFPRLFFGELARLRGDQDARAIIRRNSYRLARVPMPNAAMNVTKDLAVPEERFQHSSTDE</sequence>
<evidence type="ECO:0000313" key="4">
    <source>
        <dbReference type="Proteomes" id="UP000070250"/>
    </source>
</evidence>
<dbReference type="RefSeq" id="WP_066922408.1">
    <property type="nucleotide sequence ID" value="NZ_CP011971.1"/>
</dbReference>
<feature type="domain" description="MobA-like NTP transferase" evidence="2">
    <location>
        <begin position="27"/>
        <end position="165"/>
    </location>
</feature>
<organism evidence="3 4">
    <name type="scientific">Steroidobacter denitrificans</name>
    <dbReference type="NCBI Taxonomy" id="465721"/>
    <lineage>
        <taxon>Bacteria</taxon>
        <taxon>Pseudomonadati</taxon>
        <taxon>Pseudomonadota</taxon>
        <taxon>Gammaproteobacteria</taxon>
        <taxon>Steroidobacterales</taxon>
        <taxon>Steroidobacteraceae</taxon>
        <taxon>Steroidobacter</taxon>
    </lineage>
</organism>
<evidence type="ECO:0000313" key="3">
    <source>
        <dbReference type="EMBL" id="AMN48383.1"/>
    </source>
</evidence>
<dbReference type="Gene3D" id="3.90.550.10">
    <property type="entry name" value="Spore Coat Polysaccharide Biosynthesis Protein SpsA, Chain A"/>
    <property type="match status" value="1"/>
</dbReference>
<protein>
    <submittedName>
        <fullName evidence="3">4-diphosphocytidyl-2C-methyl-D-erythritol synthase</fullName>
    </submittedName>
</protein>
<gene>
    <name evidence="3" type="ORF">ACG33_15010</name>
</gene>
<dbReference type="STRING" id="465721.ACG33_15010"/>
<reference evidence="3 4" key="1">
    <citation type="submission" date="2015-06" db="EMBL/GenBank/DDBJ databases">
        <title>A Comprehensive Approach to Explore the Metabolic and Phylogenetic Diversity of Bacterial Steroid Degradation in the Environment: Testosterone as an Example.</title>
        <authorList>
            <person name="Yang F.-C."/>
            <person name="Chen Y.-L."/>
            <person name="Yu C.-P."/>
            <person name="Tang S.-L."/>
            <person name="Wang P.-H."/>
            <person name="Ismail W."/>
            <person name="Wang C.-H."/>
            <person name="Yang C.-Y."/>
            <person name="Chiang Y.-R."/>
        </authorList>
    </citation>
    <scope>NUCLEOTIDE SEQUENCE [LARGE SCALE GENOMIC DNA]</scope>
    <source>
        <strain evidence="3 4">DSM 18526</strain>
    </source>
</reference>
<dbReference type="PANTHER" id="PTHR43777">
    <property type="entry name" value="MOLYBDENUM COFACTOR CYTIDYLYLTRANSFERASE"/>
    <property type="match status" value="1"/>
</dbReference>
<keyword evidence="1" id="KW-0460">Magnesium</keyword>
<dbReference type="Pfam" id="PF12804">
    <property type="entry name" value="NTP_transf_3"/>
    <property type="match status" value="1"/>
</dbReference>
<dbReference type="Proteomes" id="UP000070250">
    <property type="component" value="Chromosome"/>
</dbReference>
<dbReference type="InterPro" id="IPR029044">
    <property type="entry name" value="Nucleotide-diphossugar_trans"/>
</dbReference>
<name>A0A127FDC0_STEDE</name>
<dbReference type="SUPFAM" id="SSF53448">
    <property type="entry name" value="Nucleotide-diphospho-sugar transferases"/>
    <property type="match status" value="1"/>
</dbReference>
<keyword evidence="4" id="KW-1185">Reference proteome</keyword>
<dbReference type="InterPro" id="IPR025877">
    <property type="entry name" value="MobA-like_NTP_Trfase"/>
</dbReference>
<proteinExistence type="predicted"/>
<accession>A0A127FDC0</accession>
<dbReference type="AlphaFoldDB" id="A0A127FDC0"/>